<dbReference type="CDD" id="cd04489">
    <property type="entry name" value="ExoVII_LU_OBF"/>
    <property type="match status" value="1"/>
</dbReference>
<dbReference type="Pfam" id="PF13742">
    <property type="entry name" value="tRNA_anti_2"/>
    <property type="match status" value="1"/>
</dbReference>
<dbReference type="Proteomes" id="UP000321574">
    <property type="component" value="Unassembled WGS sequence"/>
</dbReference>
<name>A0A5C8P446_9BACI</name>
<dbReference type="EMBL" id="VDUW01000001">
    <property type="protein sequence ID" value="TXL67936.1"/>
    <property type="molecule type" value="Genomic_DNA"/>
</dbReference>
<reference evidence="10 11" key="1">
    <citation type="submission" date="2019-06" db="EMBL/GenBank/DDBJ databases">
        <title>Cerasibacillus sp. nov., isolated from maize field.</title>
        <authorList>
            <person name="Lin S.-Y."/>
            <person name="Tsai C.-F."/>
            <person name="Young C.-C."/>
        </authorList>
    </citation>
    <scope>NUCLEOTIDE SEQUENCE [LARGE SCALE GENOMIC DNA]</scope>
    <source>
        <strain evidence="10 11">CC-CFT480</strain>
    </source>
</reference>
<keyword evidence="2 5" id="KW-0540">Nuclease</keyword>
<comment type="caution">
    <text evidence="10">The sequence shown here is derived from an EMBL/GenBank/DDBJ whole genome shotgun (WGS) entry which is preliminary data.</text>
</comment>
<keyword evidence="4 5" id="KW-0269">Exonuclease</keyword>
<keyword evidence="7" id="KW-0175">Coiled coil</keyword>
<evidence type="ECO:0000256" key="4">
    <source>
        <dbReference type="ARBA" id="ARBA00022839"/>
    </source>
</evidence>
<dbReference type="OrthoDB" id="9802795at2"/>
<dbReference type="InterPro" id="IPR025824">
    <property type="entry name" value="OB-fold_nuc-bd_dom"/>
</dbReference>
<feature type="coiled-coil region" evidence="7">
    <location>
        <begin position="265"/>
        <end position="334"/>
    </location>
</feature>
<keyword evidence="11" id="KW-1185">Reference proteome</keyword>
<keyword evidence="3 5" id="KW-0378">Hydrolase</keyword>
<evidence type="ECO:0000259" key="9">
    <source>
        <dbReference type="Pfam" id="PF13742"/>
    </source>
</evidence>
<dbReference type="GO" id="GO:0003676">
    <property type="term" value="F:nucleic acid binding"/>
    <property type="evidence" value="ECO:0007669"/>
    <property type="project" value="InterPro"/>
</dbReference>
<comment type="subunit">
    <text evidence="5">Heterooligomer composed of large and small subunits.</text>
</comment>
<dbReference type="PANTHER" id="PTHR30008:SF0">
    <property type="entry name" value="EXODEOXYRIBONUCLEASE 7 LARGE SUBUNIT"/>
    <property type="match status" value="1"/>
</dbReference>
<dbReference type="GO" id="GO:0009318">
    <property type="term" value="C:exodeoxyribonuclease VII complex"/>
    <property type="evidence" value="ECO:0007669"/>
    <property type="project" value="UniProtKB-UniRule"/>
</dbReference>
<dbReference type="InterPro" id="IPR020579">
    <property type="entry name" value="Exonuc_VII_lsu_C"/>
</dbReference>
<keyword evidence="1 5" id="KW-0963">Cytoplasm</keyword>
<dbReference type="Pfam" id="PF02601">
    <property type="entry name" value="Exonuc_VII_L"/>
    <property type="match status" value="1"/>
</dbReference>
<organism evidence="10 11">
    <name type="scientific">Cerasibacillus terrae</name>
    <dbReference type="NCBI Taxonomy" id="2498845"/>
    <lineage>
        <taxon>Bacteria</taxon>
        <taxon>Bacillati</taxon>
        <taxon>Bacillota</taxon>
        <taxon>Bacilli</taxon>
        <taxon>Bacillales</taxon>
        <taxon>Bacillaceae</taxon>
        <taxon>Cerasibacillus</taxon>
    </lineage>
</organism>
<evidence type="ECO:0000256" key="3">
    <source>
        <dbReference type="ARBA" id="ARBA00022801"/>
    </source>
</evidence>
<dbReference type="RefSeq" id="WP_147665673.1">
    <property type="nucleotide sequence ID" value="NZ_VDUW01000001.1"/>
</dbReference>
<comment type="subcellular location">
    <subcellularLocation>
        <location evidence="5 6">Cytoplasm</location>
    </subcellularLocation>
</comment>
<evidence type="ECO:0000256" key="2">
    <source>
        <dbReference type="ARBA" id="ARBA00022722"/>
    </source>
</evidence>
<proteinExistence type="inferred from homology"/>
<dbReference type="PANTHER" id="PTHR30008">
    <property type="entry name" value="EXODEOXYRIBONUCLEASE 7 LARGE SUBUNIT"/>
    <property type="match status" value="1"/>
</dbReference>
<evidence type="ECO:0000259" key="8">
    <source>
        <dbReference type="Pfam" id="PF02601"/>
    </source>
</evidence>
<dbReference type="InterPro" id="IPR003753">
    <property type="entry name" value="Exonuc_VII_L"/>
</dbReference>
<feature type="domain" description="Exonuclease VII large subunit C-terminal" evidence="8">
    <location>
        <begin position="124"/>
        <end position="439"/>
    </location>
</feature>
<comment type="function">
    <text evidence="5">Bidirectionally degrades single-stranded DNA into large acid-insoluble oligonucleotides, which are then degraded further into small acid-soluble oligonucleotides.</text>
</comment>
<accession>A0A5C8P446</accession>
<protein>
    <recommendedName>
        <fullName evidence="5">Exodeoxyribonuclease 7 large subunit</fullName>
        <ecNumber evidence="5">3.1.11.6</ecNumber>
    </recommendedName>
    <alternativeName>
        <fullName evidence="5">Exodeoxyribonuclease VII large subunit</fullName>
        <shortName evidence="5">Exonuclease VII large subunit</shortName>
    </alternativeName>
</protein>
<comment type="similarity">
    <text evidence="5 6">Belongs to the XseA family.</text>
</comment>
<dbReference type="GO" id="GO:0008855">
    <property type="term" value="F:exodeoxyribonuclease VII activity"/>
    <property type="evidence" value="ECO:0007669"/>
    <property type="project" value="UniProtKB-UniRule"/>
</dbReference>
<evidence type="ECO:0000256" key="7">
    <source>
        <dbReference type="SAM" id="Coils"/>
    </source>
</evidence>
<evidence type="ECO:0000256" key="1">
    <source>
        <dbReference type="ARBA" id="ARBA00022490"/>
    </source>
</evidence>
<dbReference type="GO" id="GO:0005737">
    <property type="term" value="C:cytoplasm"/>
    <property type="evidence" value="ECO:0007669"/>
    <property type="project" value="UniProtKB-SubCell"/>
</dbReference>
<dbReference type="GO" id="GO:0006308">
    <property type="term" value="P:DNA catabolic process"/>
    <property type="evidence" value="ECO:0007669"/>
    <property type="project" value="UniProtKB-UniRule"/>
</dbReference>
<gene>
    <name evidence="5" type="primary">xseA</name>
    <name evidence="10" type="ORF">FHP05_02635</name>
</gene>
<evidence type="ECO:0000256" key="6">
    <source>
        <dbReference type="RuleBase" id="RU004355"/>
    </source>
</evidence>
<dbReference type="HAMAP" id="MF_00378">
    <property type="entry name" value="Exonuc_7_L"/>
    <property type="match status" value="1"/>
</dbReference>
<comment type="catalytic activity">
    <reaction evidence="5 6">
        <text>Exonucleolytic cleavage in either 5'- to 3'- or 3'- to 5'-direction to yield nucleoside 5'-phosphates.</text>
        <dbReference type="EC" id="3.1.11.6"/>
    </reaction>
</comment>
<sequence>MIDKYLTVTALTKYIKRKLDMDKHLRTVWLKGEISNFKHHNRGHMYMTIKDKQTRIQAIMFAGNNRYLKFMPENGMQVLIKGEVSVFEAAGQYQLYIKAMEPDGIGALYVQFEQLKKKLQEKGYFSDHYKKPIPSFPKHIGVITSPTGAAVRDIITTIKRRYPIAEITIIPVLVQGPTAAQTVVNGIKLANEKEIFDVLIVGRGGGSIEELWCFNEEIVVDAIYHSKLPIISAVGHETDTTLSDFVADLRAPTPTGAAELAVPSYQQLMEKITALRNMIQGTIQQKLNHHQKMLKRLEESYAFRYPEQLIRQKEQELDKEVDRLRRQTQNIYRQKQEMLHFLNRRLNTQFPKKKLDHALLEFSRIMNRKSESMKSYIEQKSNQLALNIEKLVLLNPLKTLERGFSITYTPQQEILKTSEQIEENEQITVRITDATLHCKVLNKEEIE</sequence>
<dbReference type="EC" id="3.1.11.6" evidence="5"/>
<evidence type="ECO:0000313" key="11">
    <source>
        <dbReference type="Proteomes" id="UP000321574"/>
    </source>
</evidence>
<dbReference type="AlphaFoldDB" id="A0A5C8P446"/>
<evidence type="ECO:0000313" key="10">
    <source>
        <dbReference type="EMBL" id="TXL67936.1"/>
    </source>
</evidence>
<dbReference type="NCBIfam" id="TIGR00237">
    <property type="entry name" value="xseA"/>
    <property type="match status" value="1"/>
</dbReference>
<evidence type="ECO:0000256" key="5">
    <source>
        <dbReference type="HAMAP-Rule" id="MF_00378"/>
    </source>
</evidence>
<feature type="domain" description="OB-fold nucleic acid binding" evidence="9">
    <location>
        <begin position="6"/>
        <end position="101"/>
    </location>
</feature>